<proteinExistence type="predicted"/>
<gene>
    <name evidence="1" type="ORF">DGYR_LOCUS14192</name>
</gene>
<dbReference type="InterPro" id="IPR011989">
    <property type="entry name" value="ARM-like"/>
</dbReference>
<organism evidence="1 2">
    <name type="scientific">Dimorphilus gyrociliatus</name>
    <dbReference type="NCBI Taxonomy" id="2664684"/>
    <lineage>
        <taxon>Eukaryota</taxon>
        <taxon>Metazoa</taxon>
        <taxon>Spiralia</taxon>
        <taxon>Lophotrochozoa</taxon>
        <taxon>Annelida</taxon>
        <taxon>Polychaeta</taxon>
        <taxon>Polychaeta incertae sedis</taxon>
        <taxon>Dinophilidae</taxon>
        <taxon>Dimorphilus</taxon>
    </lineage>
</organism>
<dbReference type="SUPFAM" id="SSF48371">
    <property type="entry name" value="ARM repeat"/>
    <property type="match status" value="1"/>
</dbReference>
<dbReference type="AlphaFoldDB" id="A0A7I8WFK1"/>
<evidence type="ECO:0000313" key="1">
    <source>
        <dbReference type="EMBL" id="CAD5126977.1"/>
    </source>
</evidence>
<dbReference type="Gene3D" id="1.25.10.10">
    <property type="entry name" value="Leucine-rich Repeat Variant"/>
    <property type="match status" value="1"/>
</dbReference>
<dbReference type="Proteomes" id="UP000549394">
    <property type="component" value="Unassembled WGS sequence"/>
</dbReference>
<reference evidence="1 2" key="1">
    <citation type="submission" date="2020-08" db="EMBL/GenBank/DDBJ databases">
        <authorList>
            <person name="Hejnol A."/>
        </authorList>
    </citation>
    <scope>NUCLEOTIDE SEQUENCE [LARGE SCALE GENOMIC DNA]</scope>
</reference>
<dbReference type="EMBL" id="CAJFCJ010000115">
    <property type="protein sequence ID" value="CAD5126977.1"/>
    <property type="molecule type" value="Genomic_DNA"/>
</dbReference>
<evidence type="ECO:0000313" key="2">
    <source>
        <dbReference type="Proteomes" id="UP000549394"/>
    </source>
</evidence>
<comment type="caution">
    <text evidence="1">The sequence shown here is derived from an EMBL/GenBank/DDBJ whole genome shotgun (WGS) entry which is preliminary data.</text>
</comment>
<dbReference type="InterPro" id="IPR016024">
    <property type="entry name" value="ARM-type_fold"/>
</dbReference>
<accession>A0A7I8WFK1</accession>
<protein>
    <submittedName>
        <fullName evidence="1">Uncharacterized protein</fullName>
    </submittedName>
</protein>
<sequence length="232" mass="26619">MKHIIHGTHNSGILVGYLTILDNVLRFNLDLRDSISDFGSKEIICKLRENLKDSWKTSFDTRCLTILSYLIKKDEIEMIKMNGINTAKIQNNLQCCLKSKNHLDKNKYPLSDSLIAINHLAANDENKQLMIRYIPFLLAILQEAINSFEQESAVECLKTLISNADCKKLLQKTDSLKILENLSENGMSLTVKTKTQKLMEEIHLKELKNQVKVATKRTQPLTRGYLNSKKKR</sequence>
<keyword evidence="2" id="KW-1185">Reference proteome</keyword>
<name>A0A7I8WFK1_9ANNE</name>